<sequence length="245" mass="27334">MTSAQNERQLRVDLAAAFRILHKLDMHESVANHLSAAVSEDGRQFLMNRRWIHFSNVTASNLQLLDVEDESILHSDNAPDISAWHIHSSIHRNCPGARVILHAHPAYATALSTLKDPRILPIDNNTSRFYERIAYDLNFGGIANNEDEGERIAESLQGKSVLMMGNHGVTVVGETVAEAFEDLYYLEKACKTMILAYSSGQPLNILSHELACEIAKGWDDFLGASFAHFEQLKSELDATDPSYLN</sequence>
<accession>A0A6L8WA17</accession>
<dbReference type="PANTHER" id="PTHR10672">
    <property type="entry name" value="ADDUCIN"/>
    <property type="match status" value="1"/>
</dbReference>
<organism evidence="3 4">
    <name type="scientific">Sneathiella litorea</name>
    <dbReference type="NCBI Taxonomy" id="2606216"/>
    <lineage>
        <taxon>Bacteria</taxon>
        <taxon>Pseudomonadati</taxon>
        <taxon>Pseudomonadota</taxon>
        <taxon>Alphaproteobacteria</taxon>
        <taxon>Sneathiellales</taxon>
        <taxon>Sneathiellaceae</taxon>
        <taxon>Sneathiella</taxon>
    </lineage>
</organism>
<dbReference type="GO" id="GO:0051015">
    <property type="term" value="F:actin filament binding"/>
    <property type="evidence" value="ECO:0007669"/>
    <property type="project" value="TreeGrafter"/>
</dbReference>
<proteinExistence type="inferred from homology"/>
<gene>
    <name evidence="3" type="ORF">GQE98_13190</name>
</gene>
<evidence type="ECO:0000256" key="1">
    <source>
        <dbReference type="ARBA" id="ARBA00037961"/>
    </source>
</evidence>
<dbReference type="NCBIfam" id="NF005689">
    <property type="entry name" value="PRK07490.1"/>
    <property type="match status" value="1"/>
</dbReference>
<evidence type="ECO:0000259" key="2">
    <source>
        <dbReference type="SMART" id="SM01007"/>
    </source>
</evidence>
<name>A0A6L8WA17_9PROT</name>
<dbReference type="RefSeq" id="WP_161316078.1">
    <property type="nucleotide sequence ID" value="NZ_WTUW01000002.1"/>
</dbReference>
<dbReference type="AlphaFoldDB" id="A0A6L8WA17"/>
<protein>
    <recommendedName>
        <fullName evidence="2">Class II aldolase/adducin N-terminal domain-containing protein</fullName>
    </recommendedName>
</protein>
<feature type="domain" description="Class II aldolase/adducin N-terminal" evidence="2">
    <location>
        <begin position="12"/>
        <end position="194"/>
    </location>
</feature>
<comment type="similarity">
    <text evidence="1">Belongs to the aldolase class II family.</text>
</comment>
<dbReference type="PANTHER" id="PTHR10672:SF21">
    <property type="entry name" value="CLASS II ALDOLASE_ADDUCIN N-TERMINAL DOMAIN-CONTAINING PROTEIN"/>
    <property type="match status" value="1"/>
</dbReference>
<evidence type="ECO:0000313" key="3">
    <source>
        <dbReference type="EMBL" id="MZR31589.1"/>
    </source>
</evidence>
<dbReference type="Gene3D" id="3.40.225.10">
    <property type="entry name" value="Class II aldolase/adducin N-terminal domain"/>
    <property type="match status" value="1"/>
</dbReference>
<dbReference type="GO" id="GO:0005856">
    <property type="term" value="C:cytoskeleton"/>
    <property type="evidence" value="ECO:0007669"/>
    <property type="project" value="TreeGrafter"/>
</dbReference>
<dbReference type="InterPro" id="IPR036409">
    <property type="entry name" value="Aldolase_II/adducin_N_sf"/>
</dbReference>
<dbReference type="InterPro" id="IPR001303">
    <property type="entry name" value="Aldolase_II/adducin_N"/>
</dbReference>
<dbReference type="Proteomes" id="UP000476030">
    <property type="component" value="Unassembled WGS sequence"/>
</dbReference>
<keyword evidence="4" id="KW-1185">Reference proteome</keyword>
<dbReference type="InterPro" id="IPR051017">
    <property type="entry name" value="Aldolase-II_Adducin_sf"/>
</dbReference>
<dbReference type="SMART" id="SM01007">
    <property type="entry name" value="Aldolase_II"/>
    <property type="match status" value="1"/>
</dbReference>
<evidence type="ECO:0000313" key="4">
    <source>
        <dbReference type="Proteomes" id="UP000476030"/>
    </source>
</evidence>
<reference evidence="3 4" key="1">
    <citation type="submission" date="2019-12" db="EMBL/GenBank/DDBJ databases">
        <title>Snethiella sp. nov. sp. isolated from sea sand.</title>
        <authorList>
            <person name="Kim J."/>
            <person name="Jeong S.E."/>
            <person name="Jung H.S."/>
            <person name="Jeon C.O."/>
        </authorList>
    </citation>
    <scope>NUCLEOTIDE SEQUENCE [LARGE SCALE GENOMIC DNA]</scope>
    <source>
        <strain evidence="3 4">DP05</strain>
    </source>
</reference>
<dbReference type="EMBL" id="WTUW01000002">
    <property type="protein sequence ID" value="MZR31589.1"/>
    <property type="molecule type" value="Genomic_DNA"/>
</dbReference>
<comment type="caution">
    <text evidence="3">The sequence shown here is derived from an EMBL/GenBank/DDBJ whole genome shotgun (WGS) entry which is preliminary data.</text>
</comment>
<dbReference type="SUPFAM" id="SSF53639">
    <property type="entry name" value="AraD/HMP-PK domain-like"/>
    <property type="match status" value="1"/>
</dbReference>
<dbReference type="Pfam" id="PF00596">
    <property type="entry name" value="Aldolase_II"/>
    <property type="match status" value="1"/>
</dbReference>